<dbReference type="EC" id="2.7.1.107" evidence="4 21"/>
<keyword evidence="7" id="KW-0444">Lipid biosynthesis</keyword>
<keyword evidence="23" id="KW-1185">Reference proteome</keyword>
<keyword evidence="16 21" id="KW-1133">Transmembrane helix</keyword>
<evidence type="ECO:0000256" key="11">
    <source>
        <dbReference type="ARBA" id="ARBA00022723"/>
    </source>
</evidence>
<organism evidence="22 23">
    <name type="scientific">Desulfofustis limnaeus</name>
    <dbReference type="NCBI Taxonomy" id="2740163"/>
    <lineage>
        <taxon>Bacteria</taxon>
        <taxon>Pseudomonadati</taxon>
        <taxon>Thermodesulfobacteriota</taxon>
        <taxon>Desulfobulbia</taxon>
        <taxon>Desulfobulbales</taxon>
        <taxon>Desulfocapsaceae</taxon>
        <taxon>Desulfofustis</taxon>
    </lineage>
</organism>
<dbReference type="PROSITE" id="PS01069">
    <property type="entry name" value="DAGK_PROKAR"/>
    <property type="match status" value="1"/>
</dbReference>
<keyword evidence="18 21" id="KW-0472">Membrane</keyword>
<feature type="transmembrane region" description="Helical" evidence="21">
    <location>
        <begin position="102"/>
        <end position="123"/>
    </location>
</feature>
<comment type="cofactor">
    <cofactor evidence="1">
        <name>Mg(2+)</name>
        <dbReference type="ChEBI" id="CHEBI:18420"/>
    </cofactor>
</comment>
<evidence type="ECO:0000256" key="2">
    <source>
        <dbReference type="ARBA" id="ARBA00004429"/>
    </source>
</evidence>
<evidence type="ECO:0000256" key="17">
    <source>
        <dbReference type="ARBA" id="ARBA00023098"/>
    </source>
</evidence>
<sequence>MAMKPGKKGLTRLIHACGYSLSGFRAALHHEAAFRQEVALFVVLLPILLLLPTDGMSKCLLLLVNTLVLIVELLNSAVEAVVDKVSPEFHELAKRAKDMGSAAVLLSLIIAAVVWATVLYPIFF</sequence>
<keyword evidence="12 21" id="KW-0547">Nucleotide-binding</keyword>
<evidence type="ECO:0000256" key="13">
    <source>
        <dbReference type="ARBA" id="ARBA00022777"/>
    </source>
</evidence>
<comment type="catalytic activity">
    <reaction evidence="21">
        <text>a 1,2-diacyl-sn-glycerol + ATP = a 1,2-diacyl-sn-glycero-3-phosphate + ADP + H(+)</text>
        <dbReference type="Rhea" id="RHEA:10272"/>
        <dbReference type="ChEBI" id="CHEBI:15378"/>
        <dbReference type="ChEBI" id="CHEBI:17815"/>
        <dbReference type="ChEBI" id="CHEBI:30616"/>
        <dbReference type="ChEBI" id="CHEBI:58608"/>
        <dbReference type="ChEBI" id="CHEBI:456216"/>
        <dbReference type="EC" id="2.7.1.107"/>
    </reaction>
</comment>
<evidence type="ECO:0000256" key="21">
    <source>
        <dbReference type="RuleBase" id="RU363065"/>
    </source>
</evidence>
<keyword evidence="17 21" id="KW-0443">Lipid metabolism</keyword>
<evidence type="ECO:0000256" key="3">
    <source>
        <dbReference type="ARBA" id="ARBA00005967"/>
    </source>
</evidence>
<evidence type="ECO:0000256" key="12">
    <source>
        <dbReference type="ARBA" id="ARBA00022741"/>
    </source>
</evidence>
<evidence type="ECO:0000256" key="10">
    <source>
        <dbReference type="ARBA" id="ARBA00022692"/>
    </source>
</evidence>
<dbReference type="PANTHER" id="PTHR34299">
    <property type="entry name" value="DIACYLGLYCEROL KINASE"/>
    <property type="match status" value="1"/>
</dbReference>
<keyword evidence="13 21" id="KW-0418">Kinase</keyword>
<dbReference type="Gene3D" id="1.10.287.3610">
    <property type="match status" value="1"/>
</dbReference>
<dbReference type="Proteomes" id="UP000830055">
    <property type="component" value="Chromosome"/>
</dbReference>
<comment type="similarity">
    <text evidence="3 21">Belongs to the bacterial diacylglycerol kinase family.</text>
</comment>
<keyword evidence="11" id="KW-0479">Metal-binding</keyword>
<accession>A0ABM7W4R1</accession>
<evidence type="ECO:0000256" key="18">
    <source>
        <dbReference type="ARBA" id="ARBA00023136"/>
    </source>
</evidence>
<comment type="subcellular location">
    <subcellularLocation>
        <location evidence="2">Cell inner membrane</location>
        <topology evidence="2">Multi-pass membrane protein</topology>
    </subcellularLocation>
</comment>
<keyword evidence="20 21" id="KW-1208">Phospholipid metabolism</keyword>
<protein>
    <recommendedName>
        <fullName evidence="5 21">Diacylglycerol kinase</fullName>
        <ecNumber evidence="4 21">2.7.1.107</ecNumber>
    </recommendedName>
</protein>
<dbReference type="InterPro" id="IPR036945">
    <property type="entry name" value="DAGK_sf"/>
</dbReference>
<dbReference type="CDD" id="cd14264">
    <property type="entry name" value="DAGK_IM"/>
    <property type="match status" value="1"/>
</dbReference>
<evidence type="ECO:0000256" key="20">
    <source>
        <dbReference type="ARBA" id="ARBA00023264"/>
    </source>
</evidence>
<keyword evidence="9 21" id="KW-0808">Transferase</keyword>
<dbReference type="Pfam" id="PF01219">
    <property type="entry name" value="DAGK_prokar"/>
    <property type="match status" value="1"/>
</dbReference>
<evidence type="ECO:0000256" key="9">
    <source>
        <dbReference type="ARBA" id="ARBA00022679"/>
    </source>
</evidence>
<comment type="function">
    <text evidence="21">Catalyzes the ATP-dependent phosphorylation of sn-l,2-diacylglycerol (DAG) to phosphatidic acid. Involved in the recycling of diacylglycerol produced as a by-product during membrane-derived oligosaccharide (MDO) biosynthesis.</text>
</comment>
<evidence type="ECO:0000256" key="5">
    <source>
        <dbReference type="ARBA" id="ARBA00017575"/>
    </source>
</evidence>
<dbReference type="EMBL" id="AP025516">
    <property type="protein sequence ID" value="BDD85878.1"/>
    <property type="molecule type" value="Genomic_DNA"/>
</dbReference>
<gene>
    <name evidence="22" type="ORF">DPPLL_02430</name>
</gene>
<keyword evidence="10 21" id="KW-0812">Transmembrane</keyword>
<dbReference type="PANTHER" id="PTHR34299:SF1">
    <property type="entry name" value="DIACYLGLYCEROL KINASE"/>
    <property type="match status" value="1"/>
</dbReference>
<name>A0ABM7W4R1_9BACT</name>
<proteinExistence type="inferred from homology"/>
<keyword evidence="6" id="KW-1003">Cell membrane</keyword>
<dbReference type="InterPro" id="IPR033718">
    <property type="entry name" value="DAGK_prok"/>
</dbReference>
<evidence type="ECO:0000256" key="7">
    <source>
        <dbReference type="ARBA" id="ARBA00022516"/>
    </source>
</evidence>
<evidence type="ECO:0000313" key="23">
    <source>
        <dbReference type="Proteomes" id="UP000830055"/>
    </source>
</evidence>
<keyword evidence="15" id="KW-0460">Magnesium</keyword>
<feature type="transmembrane region" description="Helical" evidence="21">
    <location>
        <begin position="59"/>
        <end position="82"/>
    </location>
</feature>
<evidence type="ECO:0000256" key="6">
    <source>
        <dbReference type="ARBA" id="ARBA00022475"/>
    </source>
</evidence>
<keyword evidence="19" id="KW-0594">Phospholipid biosynthesis</keyword>
<feature type="transmembrane region" description="Helical" evidence="21">
    <location>
        <begin position="34"/>
        <end position="52"/>
    </location>
</feature>
<evidence type="ECO:0000256" key="14">
    <source>
        <dbReference type="ARBA" id="ARBA00022840"/>
    </source>
</evidence>
<keyword evidence="14 21" id="KW-0067">ATP-binding</keyword>
<evidence type="ECO:0000256" key="19">
    <source>
        <dbReference type="ARBA" id="ARBA00023209"/>
    </source>
</evidence>
<evidence type="ECO:0000256" key="8">
    <source>
        <dbReference type="ARBA" id="ARBA00022519"/>
    </source>
</evidence>
<dbReference type="InterPro" id="IPR000829">
    <property type="entry name" value="DAGK"/>
</dbReference>
<dbReference type="GO" id="GO:0016301">
    <property type="term" value="F:kinase activity"/>
    <property type="evidence" value="ECO:0007669"/>
    <property type="project" value="UniProtKB-KW"/>
</dbReference>
<evidence type="ECO:0000256" key="4">
    <source>
        <dbReference type="ARBA" id="ARBA00012133"/>
    </source>
</evidence>
<evidence type="ECO:0000256" key="1">
    <source>
        <dbReference type="ARBA" id="ARBA00001946"/>
    </source>
</evidence>
<reference evidence="22 23" key="1">
    <citation type="submission" date="2022-01" db="EMBL/GenBank/DDBJ databases">
        <title>Desulfofustis limnae sp. nov., a novel mesophilic sulfate-reducing bacterium isolated from marsh soil.</title>
        <authorList>
            <person name="Watanabe M."/>
            <person name="Takahashi A."/>
            <person name="Kojima H."/>
            <person name="Fukui M."/>
        </authorList>
    </citation>
    <scope>NUCLEOTIDE SEQUENCE [LARGE SCALE GENOMIC DNA]</scope>
    <source>
        <strain evidence="22 23">PPLL</strain>
    </source>
</reference>
<evidence type="ECO:0000313" key="22">
    <source>
        <dbReference type="EMBL" id="BDD85878.1"/>
    </source>
</evidence>
<evidence type="ECO:0000256" key="15">
    <source>
        <dbReference type="ARBA" id="ARBA00022842"/>
    </source>
</evidence>
<evidence type="ECO:0000256" key="16">
    <source>
        <dbReference type="ARBA" id="ARBA00022989"/>
    </source>
</evidence>
<keyword evidence="8" id="KW-0997">Cell inner membrane</keyword>